<dbReference type="HAMAP" id="MF_00997">
    <property type="entry name" value="Protease_BepA"/>
    <property type="match status" value="1"/>
</dbReference>
<dbReference type="Pfam" id="PF01435">
    <property type="entry name" value="Peptidase_M48"/>
    <property type="match status" value="1"/>
</dbReference>
<evidence type="ECO:0000256" key="5">
    <source>
        <dbReference type="ARBA" id="ARBA00022801"/>
    </source>
</evidence>
<comment type="subcellular location">
    <subcellularLocation>
        <location evidence="8">Periplasm</location>
    </subcellularLocation>
</comment>
<feature type="domain" description="Peptidase M48" evidence="9">
    <location>
        <begin position="60"/>
        <end position="248"/>
    </location>
</feature>
<keyword evidence="7 8" id="KW-0482">Metalloprotease</keyword>
<evidence type="ECO:0000256" key="1">
    <source>
        <dbReference type="ARBA" id="ARBA00022670"/>
    </source>
</evidence>
<dbReference type="GO" id="GO:0008237">
    <property type="term" value="F:metallopeptidase activity"/>
    <property type="evidence" value="ECO:0007669"/>
    <property type="project" value="UniProtKB-KW"/>
</dbReference>
<comment type="similarity">
    <text evidence="8">Belongs to the peptidase M48 family. BepA subfamily.</text>
</comment>
<sequence>MFCAGSSAQVLNLSQGTDKNALPEIGVVASDAISIDKELQIGDVLMRQLRGQAPMLHDPLLQEYVQDLGNRLVVQADNVKFPFEFFVINNSEINAFAFFGGHIGVHTGLIVQAENESEVASVLAHEVSHVTQRHLARSIQAQQKASPLAMASMFGGLLLALANPEAGIAAMQASSAASRQASINYTRSNEQEADRVGMQILAQAGFDPNASASFFQTLAAKYRNRSKPPAFLLTHPLPESRISDVRSRAQQYRVNYVAPNLSFHLAKARIVARYYHSARHNISLFTEQLEKTRGLFQQAARYGLVLSYLRDEQLEAAQQHLDILLKQDRENLFYLDTATDIALAKETPQVAISLLREQEQRTPRNPVVALNLANALMEDKQTAAAIDVLRDFLLVQPEHYLAQQLLADAYRADGRLLEMHQSKAEIYAALAAYDRAIDELHSAYNYASERQLEKQRIRARIDQFREAQQRLKTLR</sequence>
<keyword evidence="11" id="KW-1185">Reference proteome</keyword>
<dbReference type="SUPFAM" id="SSF48452">
    <property type="entry name" value="TPR-like"/>
    <property type="match status" value="1"/>
</dbReference>
<dbReference type="InterPro" id="IPR011990">
    <property type="entry name" value="TPR-like_helical_dom_sf"/>
</dbReference>
<evidence type="ECO:0000256" key="7">
    <source>
        <dbReference type="ARBA" id="ARBA00023049"/>
    </source>
</evidence>
<evidence type="ECO:0000256" key="8">
    <source>
        <dbReference type="HAMAP-Rule" id="MF_00997"/>
    </source>
</evidence>
<dbReference type="InterPro" id="IPR030873">
    <property type="entry name" value="Protease_BepA"/>
</dbReference>
<dbReference type="Gene3D" id="1.25.40.10">
    <property type="entry name" value="Tetratricopeptide repeat domain"/>
    <property type="match status" value="1"/>
</dbReference>
<dbReference type="InterPro" id="IPR051156">
    <property type="entry name" value="Mito/Outer_Membr_Metalloprot"/>
</dbReference>
<feature type="active site" evidence="8">
    <location>
        <position position="126"/>
    </location>
</feature>
<evidence type="ECO:0000256" key="6">
    <source>
        <dbReference type="ARBA" id="ARBA00022833"/>
    </source>
</evidence>
<keyword evidence="5 8" id="KW-0378">Hydrolase</keyword>
<evidence type="ECO:0000313" key="10">
    <source>
        <dbReference type="EMBL" id="MCC2615573.1"/>
    </source>
</evidence>
<evidence type="ECO:0000313" key="11">
    <source>
        <dbReference type="Proteomes" id="UP001520878"/>
    </source>
</evidence>
<dbReference type="EMBL" id="JAJEWP010000001">
    <property type="protein sequence ID" value="MCC2615573.1"/>
    <property type="molecule type" value="Genomic_DNA"/>
</dbReference>
<feature type="binding site" evidence="8">
    <location>
        <position position="129"/>
    </location>
    <ligand>
        <name>Zn(2+)</name>
        <dbReference type="ChEBI" id="CHEBI:29105"/>
        <note>catalytic</note>
    </ligand>
</feature>
<reference evidence="10 11" key="1">
    <citation type="submission" date="2021-10" db="EMBL/GenBank/DDBJ databases">
        <title>Draft genome of Aestuariibacter halophilus JC2043.</title>
        <authorList>
            <person name="Emsley S.A."/>
            <person name="Pfannmuller K.M."/>
            <person name="Ushijima B."/>
            <person name="Saw J.H."/>
            <person name="Videau P."/>
        </authorList>
    </citation>
    <scope>NUCLEOTIDE SEQUENCE [LARGE SCALE GENOMIC DNA]</scope>
    <source>
        <strain evidence="10 11">JC2043</strain>
    </source>
</reference>
<evidence type="ECO:0000256" key="2">
    <source>
        <dbReference type="ARBA" id="ARBA00022723"/>
    </source>
</evidence>
<keyword evidence="2 8" id="KW-0479">Metal-binding</keyword>
<proteinExistence type="inferred from homology"/>
<keyword evidence="4 8" id="KW-0574">Periplasm</keyword>
<comment type="cofactor">
    <cofactor evidence="8">
        <name>Zn(2+)</name>
        <dbReference type="ChEBI" id="CHEBI:29105"/>
    </cofactor>
    <text evidence="8">Binds 1 zinc ion per subunit.</text>
</comment>
<feature type="binding site" evidence="8">
    <location>
        <position position="190"/>
    </location>
    <ligand>
        <name>Zn(2+)</name>
        <dbReference type="ChEBI" id="CHEBI:29105"/>
        <note>catalytic</note>
    </ligand>
</feature>
<evidence type="ECO:0000256" key="3">
    <source>
        <dbReference type="ARBA" id="ARBA00022729"/>
    </source>
</evidence>
<dbReference type="PANTHER" id="PTHR22726:SF1">
    <property type="entry name" value="METALLOENDOPEPTIDASE OMA1, MITOCHONDRIAL"/>
    <property type="match status" value="1"/>
</dbReference>
<gene>
    <name evidence="10" type="ORF">LJ739_04895</name>
</gene>
<dbReference type="EC" id="3.4.-.-" evidence="8"/>
<dbReference type="CDD" id="cd07333">
    <property type="entry name" value="M48C_bepA_like"/>
    <property type="match status" value="1"/>
</dbReference>
<organism evidence="10 11">
    <name type="scientific">Fluctibacter halophilus</name>
    <dbReference type="NCBI Taxonomy" id="226011"/>
    <lineage>
        <taxon>Bacteria</taxon>
        <taxon>Pseudomonadati</taxon>
        <taxon>Pseudomonadota</taxon>
        <taxon>Gammaproteobacteria</taxon>
        <taxon>Alteromonadales</taxon>
        <taxon>Alteromonadaceae</taxon>
        <taxon>Fluctibacter</taxon>
    </lineage>
</organism>
<keyword evidence="3 8" id="KW-0732">Signal</keyword>
<accession>A0ABS8G559</accession>
<keyword evidence="6 8" id="KW-0862">Zinc</keyword>
<feature type="active site" description="Proton donor" evidence="8">
    <location>
        <position position="194"/>
    </location>
</feature>
<dbReference type="Proteomes" id="UP001520878">
    <property type="component" value="Unassembled WGS sequence"/>
</dbReference>
<dbReference type="RefSeq" id="WP_229159434.1">
    <property type="nucleotide sequence ID" value="NZ_JAJEWP010000001.1"/>
</dbReference>
<evidence type="ECO:0000259" key="9">
    <source>
        <dbReference type="Pfam" id="PF01435"/>
    </source>
</evidence>
<comment type="caution">
    <text evidence="10">The sequence shown here is derived from an EMBL/GenBank/DDBJ whole genome shotgun (WGS) entry which is preliminary data.</text>
</comment>
<dbReference type="Gene3D" id="3.30.2010.10">
    <property type="entry name" value="Metalloproteases ('zincins'), catalytic domain"/>
    <property type="match status" value="1"/>
</dbReference>
<keyword evidence="1 8" id="KW-0645">Protease</keyword>
<feature type="binding site" evidence="8">
    <location>
        <position position="125"/>
    </location>
    <ligand>
        <name>Zn(2+)</name>
        <dbReference type="ChEBI" id="CHEBI:29105"/>
        <note>catalytic</note>
    </ligand>
</feature>
<protein>
    <recommendedName>
        <fullName evidence="8">Putative beta-barrel assembly-enhancing protease</fullName>
        <ecNumber evidence="8">3.4.-.-</ecNumber>
    </recommendedName>
</protein>
<name>A0ABS8G559_9ALTE</name>
<dbReference type="PANTHER" id="PTHR22726">
    <property type="entry name" value="METALLOENDOPEPTIDASE OMA1"/>
    <property type="match status" value="1"/>
</dbReference>
<comment type="function">
    <text evidence="8">Functions as both a chaperone and a metalloprotease. Maintains the integrity of the outer membrane by promoting either the assembly or the elimination of outer membrane proteins, depending on their folding state.</text>
</comment>
<evidence type="ECO:0000256" key="4">
    <source>
        <dbReference type="ARBA" id="ARBA00022764"/>
    </source>
</evidence>
<dbReference type="InterPro" id="IPR001915">
    <property type="entry name" value="Peptidase_M48"/>
</dbReference>